<protein>
    <submittedName>
        <fullName evidence="2">Uncharacterized protein</fullName>
    </submittedName>
</protein>
<evidence type="ECO:0000256" key="1">
    <source>
        <dbReference type="SAM" id="MobiDB-lite"/>
    </source>
</evidence>
<gene>
    <name evidence="2" type="ORF">AC578_844</name>
</gene>
<dbReference type="EMBL" id="LFZN01000204">
    <property type="protein sequence ID" value="KXS95702.1"/>
    <property type="molecule type" value="Genomic_DNA"/>
</dbReference>
<feature type="compositionally biased region" description="Pro residues" evidence="1">
    <location>
        <begin position="247"/>
        <end position="263"/>
    </location>
</feature>
<sequence length="324" mass="36723">MAASTAKSDLSSRNDDLSLQYKIDAAINDAISRGDPDLAVNMAQTHINSFGNEEIRSMLNNALCRASREEDRQRLEAYQSKLRKRYVPGVKHKKPYVRDTYQNAGLMRLLMRLRQEGKAKTEQRVAESLAMDLKREYSDDPIATAEGRVEEPHKGTQGKDGPPDSVDKSSDGGIVPNQCGLTNPHIDELMDKIARRPEPTQCSDADAALEDDLVYSPPKVMMAKPREHTLDVAKEEEPDTANLSSNPPIPSEEPYTPSRPEPPQKCEIQSLHSAVITEPRKRRYDIHGILLPETAEERELVKRYLAKKRRSDRRERLYGVRKRR</sequence>
<feature type="region of interest" description="Disordered" evidence="1">
    <location>
        <begin position="136"/>
        <end position="183"/>
    </location>
</feature>
<dbReference type="Proteomes" id="UP000070133">
    <property type="component" value="Unassembled WGS sequence"/>
</dbReference>
<keyword evidence="3" id="KW-1185">Reference proteome</keyword>
<reference evidence="2 3" key="1">
    <citation type="submission" date="2015-07" db="EMBL/GenBank/DDBJ databases">
        <title>Comparative genomics of the Sigatoka disease complex on banana suggests a link between parallel evolutionary changes in Pseudocercospora fijiensis and Pseudocercospora eumusae and increased virulence on the banana host.</title>
        <authorList>
            <person name="Chang T.-C."/>
            <person name="Salvucci A."/>
            <person name="Crous P.W."/>
            <person name="Stergiopoulos I."/>
        </authorList>
    </citation>
    <scope>NUCLEOTIDE SEQUENCE [LARGE SCALE GENOMIC DNA]</scope>
    <source>
        <strain evidence="2 3">CBS 114824</strain>
    </source>
</reference>
<comment type="caution">
    <text evidence="2">The sequence shown here is derived from an EMBL/GenBank/DDBJ whole genome shotgun (WGS) entry which is preliminary data.</text>
</comment>
<organism evidence="2 3">
    <name type="scientific">Pseudocercospora eumusae</name>
    <dbReference type="NCBI Taxonomy" id="321146"/>
    <lineage>
        <taxon>Eukaryota</taxon>
        <taxon>Fungi</taxon>
        <taxon>Dikarya</taxon>
        <taxon>Ascomycota</taxon>
        <taxon>Pezizomycotina</taxon>
        <taxon>Dothideomycetes</taxon>
        <taxon>Dothideomycetidae</taxon>
        <taxon>Mycosphaerellales</taxon>
        <taxon>Mycosphaerellaceae</taxon>
        <taxon>Pseudocercospora</taxon>
    </lineage>
</organism>
<proteinExistence type="predicted"/>
<dbReference type="OrthoDB" id="3649809at2759"/>
<evidence type="ECO:0000313" key="3">
    <source>
        <dbReference type="Proteomes" id="UP000070133"/>
    </source>
</evidence>
<feature type="region of interest" description="Disordered" evidence="1">
    <location>
        <begin position="218"/>
        <end position="267"/>
    </location>
</feature>
<dbReference type="AlphaFoldDB" id="A0A139GZV7"/>
<feature type="compositionally biased region" description="Basic and acidic residues" evidence="1">
    <location>
        <begin position="161"/>
        <end position="170"/>
    </location>
</feature>
<feature type="compositionally biased region" description="Basic and acidic residues" evidence="1">
    <location>
        <begin position="224"/>
        <end position="235"/>
    </location>
</feature>
<evidence type="ECO:0000313" key="2">
    <source>
        <dbReference type="EMBL" id="KXS95702.1"/>
    </source>
</evidence>
<name>A0A139GZV7_9PEZI</name>
<accession>A0A139GZV7</accession>